<evidence type="ECO:0000313" key="1">
    <source>
        <dbReference type="EMBL" id="SBW09070.1"/>
    </source>
</evidence>
<accession>A0A212KBL9</accession>
<name>A0A212KBL9_9FIRM</name>
<dbReference type="AlphaFoldDB" id="A0A212KBL9"/>
<protein>
    <submittedName>
        <fullName evidence="1">Uncharacterized protein</fullName>
    </submittedName>
</protein>
<reference evidence="1" key="1">
    <citation type="submission" date="2016-04" db="EMBL/GenBank/DDBJ databases">
        <authorList>
            <person name="Evans L.H."/>
            <person name="Alamgir A."/>
            <person name="Owens N."/>
            <person name="Weber N.D."/>
            <person name="Virtaneva K."/>
            <person name="Barbian K."/>
            <person name="Babar A."/>
            <person name="Rosenke K."/>
        </authorList>
    </citation>
    <scope>NUCLEOTIDE SEQUENCE</scope>
    <source>
        <strain evidence="1">86</strain>
    </source>
</reference>
<gene>
    <name evidence="1" type="ORF">KL86CLO1_12572</name>
</gene>
<sequence length="87" mass="9657">MSFCFILGSSFCLFSLYRQGIPHFFLAGIPMPNKSVKSREKNAQGQPSVEEGWPCALFGSQTIITSENVKLQKISTHNSKEVSTSAW</sequence>
<proteinExistence type="predicted"/>
<organism evidence="1">
    <name type="scientific">uncultured Eubacteriales bacterium</name>
    <dbReference type="NCBI Taxonomy" id="172733"/>
    <lineage>
        <taxon>Bacteria</taxon>
        <taxon>Bacillati</taxon>
        <taxon>Bacillota</taxon>
        <taxon>Clostridia</taxon>
        <taxon>Eubacteriales</taxon>
        <taxon>environmental samples</taxon>
    </lineage>
</organism>
<dbReference type="EMBL" id="FLUN01000001">
    <property type="protein sequence ID" value="SBW09070.1"/>
    <property type="molecule type" value="Genomic_DNA"/>
</dbReference>